<gene>
    <name evidence="1" type="ORF">LTRI10_LOCUS27278</name>
</gene>
<dbReference type="AlphaFoldDB" id="A0AAV2EJQ8"/>
<sequence>MKELAELIRQATAGVDETYLNTITGEEGAGALFEAQNWLAGRIAGSHKLLLCSSWLQFDLRGVELAGLGKPAWVGVLGGARGNRPCLENFMVLTELAGTVAAAGSRSSMVEAWIRLDEDVMAGLERDPEFLEFASPNPNVIVA</sequence>
<keyword evidence="2" id="KW-1185">Reference proteome</keyword>
<dbReference type="Proteomes" id="UP001497516">
    <property type="component" value="Chromosome 5"/>
</dbReference>
<dbReference type="InterPro" id="IPR023213">
    <property type="entry name" value="CAT-like_dom_sf"/>
</dbReference>
<evidence type="ECO:0000313" key="2">
    <source>
        <dbReference type="Proteomes" id="UP001497516"/>
    </source>
</evidence>
<organism evidence="1 2">
    <name type="scientific">Linum trigynum</name>
    <dbReference type="NCBI Taxonomy" id="586398"/>
    <lineage>
        <taxon>Eukaryota</taxon>
        <taxon>Viridiplantae</taxon>
        <taxon>Streptophyta</taxon>
        <taxon>Embryophyta</taxon>
        <taxon>Tracheophyta</taxon>
        <taxon>Spermatophyta</taxon>
        <taxon>Magnoliopsida</taxon>
        <taxon>eudicotyledons</taxon>
        <taxon>Gunneridae</taxon>
        <taxon>Pentapetalae</taxon>
        <taxon>rosids</taxon>
        <taxon>fabids</taxon>
        <taxon>Malpighiales</taxon>
        <taxon>Linaceae</taxon>
        <taxon>Linum</taxon>
    </lineage>
</organism>
<protein>
    <submittedName>
        <fullName evidence="1">Uncharacterized protein</fullName>
    </submittedName>
</protein>
<name>A0AAV2EJQ8_9ROSI</name>
<reference evidence="1 2" key="1">
    <citation type="submission" date="2024-04" db="EMBL/GenBank/DDBJ databases">
        <authorList>
            <person name="Fracassetti M."/>
        </authorList>
    </citation>
    <scope>NUCLEOTIDE SEQUENCE [LARGE SCALE GENOMIC DNA]</scope>
</reference>
<proteinExistence type="predicted"/>
<dbReference type="Gene3D" id="3.30.559.10">
    <property type="entry name" value="Chloramphenicol acetyltransferase-like domain"/>
    <property type="match status" value="1"/>
</dbReference>
<evidence type="ECO:0000313" key="1">
    <source>
        <dbReference type="EMBL" id="CAL1386196.1"/>
    </source>
</evidence>
<dbReference type="EMBL" id="OZ034818">
    <property type="protein sequence ID" value="CAL1386196.1"/>
    <property type="molecule type" value="Genomic_DNA"/>
</dbReference>
<accession>A0AAV2EJQ8</accession>